<protein>
    <submittedName>
        <fullName evidence="1">Uncharacterized protein</fullName>
    </submittedName>
</protein>
<organism evidence="1 2">
    <name type="scientific">Saccharibacillus endophyticus</name>
    <dbReference type="NCBI Taxonomy" id="2060666"/>
    <lineage>
        <taxon>Bacteria</taxon>
        <taxon>Bacillati</taxon>
        <taxon>Bacillota</taxon>
        <taxon>Bacilli</taxon>
        <taxon>Bacillales</taxon>
        <taxon>Paenibacillaceae</taxon>
        <taxon>Saccharibacillus</taxon>
    </lineage>
</organism>
<reference evidence="2" key="1">
    <citation type="journal article" date="2019" name="Int. J. Syst. Evol. Microbiol.">
        <title>The Global Catalogue of Microorganisms (GCM) 10K type strain sequencing project: providing services to taxonomists for standard genome sequencing and annotation.</title>
        <authorList>
            <consortium name="The Broad Institute Genomics Platform"/>
            <consortium name="The Broad Institute Genome Sequencing Center for Infectious Disease"/>
            <person name="Wu L."/>
            <person name="Ma J."/>
        </authorList>
    </citation>
    <scope>NUCLEOTIDE SEQUENCE [LARGE SCALE GENOMIC DNA]</scope>
    <source>
        <strain evidence="2">CCM 8702</strain>
    </source>
</reference>
<sequence length="50" mass="5180">MKKLQALDIELLENVVAPIYSAPETLMPFPSGIPFPGLGSVAGGILVALT</sequence>
<evidence type="ECO:0000313" key="1">
    <source>
        <dbReference type="EMBL" id="GGH82089.1"/>
    </source>
</evidence>
<accession>A0ABQ1ZXY4</accession>
<comment type="caution">
    <text evidence="1">The sequence shown here is derived from an EMBL/GenBank/DDBJ whole genome shotgun (WGS) entry which is preliminary data.</text>
</comment>
<dbReference type="Proteomes" id="UP000605427">
    <property type="component" value="Unassembled WGS sequence"/>
</dbReference>
<dbReference type="RefSeq" id="WP_156950967.1">
    <property type="nucleotide sequence ID" value="NZ_BMDD01000004.1"/>
</dbReference>
<evidence type="ECO:0000313" key="2">
    <source>
        <dbReference type="Proteomes" id="UP000605427"/>
    </source>
</evidence>
<proteinExistence type="predicted"/>
<gene>
    <name evidence="1" type="ORF">GCM10007362_32880</name>
</gene>
<name>A0ABQ1ZXY4_9BACL</name>
<keyword evidence="2" id="KW-1185">Reference proteome</keyword>
<dbReference type="EMBL" id="BMDD01000004">
    <property type="protein sequence ID" value="GGH82089.1"/>
    <property type="molecule type" value="Genomic_DNA"/>
</dbReference>